<evidence type="ECO:0000313" key="1">
    <source>
        <dbReference type="EMBL" id="KAG8013690.1"/>
    </source>
</evidence>
<accession>A0ACB7FHE0</accession>
<reference evidence="1" key="1">
    <citation type="submission" date="2020-04" db="EMBL/GenBank/DDBJ databases">
        <title>A chromosome-scale assembly and high-density genetic map of the yellow drum (Nibea albiflora) genome.</title>
        <authorList>
            <person name="Xu D."/>
            <person name="Zhang W."/>
            <person name="Chen R."/>
            <person name="Tan P."/>
            <person name="Wang L."/>
            <person name="Song H."/>
            <person name="Tian L."/>
            <person name="Zhu Q."/>
            <person name="Wang B."/>
        </authorList>
    </citation>
    <scope>NUCLEOTIDE SEQUENCE</scope>
    <source>
        <strain evidence="1">ZJHYS-2018</strain>
    </source>
</reference>
<sequence length="328" mass="36789">QIDTDVIVLMDDATLANYIPSYGDRIAVFNFCRSKKPLAKRKQGLLEKLREKMKLRKENGKQDHSHTDTRTAQTKKLKTTRNVEIGWIHCNGNMAKQVRAKQGGGTRKLQLPINAGLKDILLEGKKLFFPNRISSKGSESDFEFEVWDCKQNRITDDTGLSVGTMYEAAKMSMLRFYIATRPKEPEDESSETSEVILVSTHSGNEINGAELQVGDVIVEFNGYQAVLETSDSEITFGRQPSIEEETEDTLIYEGFPLPTSPAHPEDVITITIHHANTLHDMITAFSDAEIQNKSLNVRRILPDNKEEAGSGSGVLRDVLSCFGQEFYD</sequence>
<name>A0ACB7FHE0_NIBAL</name>
<feature type="non-terminal residue" evidence="1">
    <location>
        <position position="1"/>
    </location>
</feature>
<comment type="caution">
    <text evidence="1">The sequence shown here is derived from an EMBL/GenBank/DDBJ whole genome shotgun (WGS) entry which is preliminary data.</text>
</comment>
<protein>
    <submittedName>
        <fullName evidence="1">Uncharacterized protein</fullName>
    </submittedName>
</protein>
<organism evidence="1 2">
    <name type="scientific">Nibea albiflora</name>
    <name type="common">Yellow drum</name>
    <name type="synonym">Corvina albiflora</name>
    <dbReference type="NCBI Taxonomy" id="240163"/>
    <lineage>
        <taxon>Eukaryota</taxon>
        <taxon>Metazoa</taxon>
        <taxon>Chordata</taxon>
        <taxon>Craniata</taxon>
        <taxon>Vertebrata</taxon>
        <taxon>Euteleostomi</taxon>
        <taxon>Actinopterygii</taxon>
        <taxon>Neopterygii</taxon>
        <taxon>Teleostei</taxon>
        <taxon>Neoteleostei</taxon>
        <taxon>Acanthomorphata</taxon>
        <taxon>Eupercaria</taxon>
        <taxon>Sciaenidae</taxon>
        <taxon>Nibea</taxon>
    </lineage>
</organism>
<dbReference type="Proteomes" id="UP000805704">
    <property type="component" value="Chromosome 11"/>
</dbReference>
<keyword evidence="2" id="KW-1185">Reference proteome</keyword>
<dbReference type="EMBL" id="CM024799">
    <property type="protein sequence ID" value="KAG8013690.1"/>
    <property type="molecule type" value="Genomic_DNA"/>
</dbReference>
<gene>
    <name evidence="1" type="ORF">GBF38_022175</name>
</gene>
<proteinExistence type="predicted"/>
<evidence type="ECO:0000313" key="2">
    <source>
        <dbReference type="Proteomes" id="UP000805704"/>
    </source>
</evidence>